<organism evidence="1">
    <name type="scientific">freshwater metagenome</name>
    <dbReference type="NCBI Taxonomy" id="449393"/>
    <lineage>
        <taxon>unclassified sequences</taxon>
        <taxon>metagenomes</taxon>
        <taxon>ecological metagenomes</taxon>
    </lineage>
</organism>
<sequence length="45" mass="4669">MMTNTKMLSTESAYSVSHPAKNSGLAVGESTQFGIKIPNAIAALT</sequence>
<proteinExistence type="predicted"/>
<reference evidence="1" key="1">
    <citation type="submission" date="2020-05" db="EMBL/GenBank/DDBJ databases">
        <authorList>
            <person name="Chiriac C."/>
            <person name="Salcher M."/>
            <person name="Ghai R."/>
            <person name="Kavagutti S V."/>
        </authorList>
    </citation>
    <scope>NUCLEOTIDE SEQUENCE</scope>
</reference>
<evidence type="ECO:0000313" key="1">
    <source>
        <dbReference type="EMBL" id="CAB4924858.1"/>
    </source>
</evidence>
<protein>
    <submittedName>
        <fullName evidence="1">Unannotated protein</fullName>
    </submittedName>
</protein>
<dbReference type="AlphaFoldDB" id="A0A6J7I250"/>
<dbReference type="EMBL" id="CAFBMS010000080">
    <property type="protein sequence ID" value="CAB4924858.1"/>
    <property type="molecule type" value="Genomic_DNA"/>
</dbReference>
<gene>
    <name evidence="1" type="ORF">UFOPK3614_01069</name>
</gene>
<accession>A0A6J7I250</accession>
<name>A0A6J7I250_9ZZZZ</name>